<dbReference type="InterPro" id="IPR036866">
    <property type="entry name" value="RibonucZ/Hydroxyglut_hydro"/>
</dbReference>
<dbReference type="GO" id="GO:0003684">
    <property type="term" value="F:damaged DNA binding"/>
    <property type="evidence" value="ECO:0007669"/>
    <property type="project" value="TreeGrafter"/>
</dbReference>
<dbReference type="VEuPathDB" id="FungiDB:BON22_3261"/>
<evidence type="ECO:0000256" key="3">
    <source>
        <dbReference type="ARBA" id="ARBA00022839"/>
    </source>
</evidence>
<evidence type="ECO:0000313" key="4">
    <source>
        <dbReference type="EMBL" id="CDR47621.1"/>
    </source>
</evidence>
<keyword evidence="1" id="KW-0540">Nuclease</keyword>
<dbReference type="Gene3D" id="3.60.15.10">
    <property type="entry name" value="Ribonuclease Z/Hydroxyacylglutathione hydrolase-like"/>
    <property type="match status" value="1"/>
</dbReference>
<keyword evidence="3" id="KW-0269">Exonuclease</keyword>
<dbReference type="AlphaFoldDB" id="A0A061BIB7"/>
<evidence type="ECO:0000256" key="1">
    <source>
        <dbReference type="ARBA" id="ARBA00022722"/>
    </source>
</evidence>
<sequence length="742" mass="84772">MVTEVKAMGNTFSGYIAEFPGVRVDCFDNNDCPRTKLKRKDVKIHLLTHAHTDHMIGFQNGLFTGSFVYASPLTKEIVGTMAAYRKNKAHIKAIEPNKKTPIKYGDGSLNMTLIPSNHCPGSVMFLLESETKAVLLTGDIRAEQWWVDSLPRNPFLFPYTTELRTIDTVYLDTTYQYRSEPYIQMNQNHEGLRILTSWLALYPMDGSIRIHLTNPTLGFEEAWAQLATLFDQKFHSTGETKTRTEVVYANEGYDYGRHLVGLLEGGEDSCFHVCGDVTEHRRVRNKCYDEELVNVRLRGAIDMSFEAMLEACAPYDLEEDGSVPTGFTFQRETKAGHRVYNLTRPDLSVRAYVLPKGSKRLLSTELVYFFSRHSAYSELRRLISLLKVNDIYPIVEDNMSWLERGFSIKRHFGDILQSSEHRYDKECMELLGEPSNPTNPHEKPWTVSYQLPPIHSFTTSFSHKTNSSTRLETNDKPHEEFKAGDFDHAIIRGQESFRTPEAEARYREIKRRRKRFIAKERIHRAAECVLPTTRELREAEYQEENVSDADEYECADAAYREQREIENNKRQKMQTKFEKLAGRNSISFQGGGTCDDPVCLGSSVDEVSMSKRIVTSTATVDDNVRVDGIEVSITTIADSLQHLSEQPDVTVLDDVQDAHTPFESDTSSDEVITPEHEDNKLTQSMRVNKLVEQLVQSQFNINVTTDSRTPAIDHIDRLVRHDTGHGFFDVNLAVLGDKRELK</sequence>
<dbReference type="GO" id="GO:0000723">
    <property type="term" value="P:telomere maintenance"/>
    <property type="evidence" value="ECO:0007669"/>
    <property type="project" value="TreeGrafter"/>
</dbReference>
<dbReference type="PANTHER" id="PTHR23240">
    <property type="entry name" value="DNA CROSS-LINK REPAIR PROTEIN PSO2/SNM1-RELATED"/>
    <property type="match status" value="1"/>
</dbReference>
<gene>
    <name evidence="4" type="ORF">CYFA0S_35e00144g</name>
</gene>
<dbReference type="SUPFAM" id="SSF56281">
    <property type="entry name" value="Metallo-hydrolase/oxidoreductase"/>
    <property type="match status" value="1"/>
</dbReference>
<dbReference type="GO" id="GO:0036297">
    <property type="term" value="P:interstrand cross-link repair"/>
    <property type="evidence" value="ECO:0007669"/>
    <property type="project" value="TreeGrafter"/>
</dbReference>
<accession>A0A061BIB7</accession>
<dbReference type="OrthoDB" id="5561659at2759"/>
<protein>
    <submittedName>
        <fullName evidence="4">CYFA0S35e00144g1_1</fullName>
    </submittedName>
</protein>
<proteinExistence type="predicted"/>
<dbReference type="EMBL" id="LK052920">
    <property type="protein sequence ID" value="CDR47621.1"/>
    <property type="molecule type" value="Genomic_DNA"/>
</dbReference>
<reference evidence="4" key="1">
    <citation type="journal article" date="2014" name="Genome Announc.">
        <title>Genome sequence of the yeast Cyberlindnera fabianii (Hansenula fabianii).</title>
        <authorList>
            <person name="Freel K.C."/>
            <person name="Sarilar V."/>
            <person name="Neuveglise C."/>
            <person name="Devillers H."/>
            <person name="Friedrich A."/>
            <person name="Schacherer J."/>
        </authorList>
    </citation>
    <scope>NUCLEOTIDE SEQUENCE</scope>
    <source>
        <strain evidence="4">YJS4271</strain>
    </source>
</reference>
<organism evidence="4">
    <name type="scientific">Cyberlindnera fabianii</name>
    <name type="common">Yeast</name>
    <name type="synonym">Hansenula fabianii</name>
    <dbReference type="NCBI Taxonomy" id="36022"/>
    <lineage>
        <taxon>Eukaryota</taxon>
        <taxon>Fungi</taxon>
        <taxon>Dikarya</taxon>
        <taxon>Ascomycota</taxon>
        <taxon>Saccharomycotina</taxon>
        <taxon>Saccharomycetes</taxon>
        <taxon>Phaffomycetales</taxon>
        <taxon>Phaffomycetaceae</taxon>
        <taxon>Cyberlindnera</taxon>
    </lineage>
</organism>
<dbReference type="GO" id="GO:0006303">
    <property type="term" value="P:double-strand break repair via nonhomologous end joining"/>
    <property type="evidence" value="ECO:0007669"/>
    <property type="project" value="TreeGrafter"/>
</dbReference>
<dbReference type="PANTHER" id="PTHR23240:SF8">
    <property type="entry name" value="PROTEIN ARTEMIS"/>
    <property type="match status" value="1"/>
</dbReference>
<dbReference type="PhylomeDB" id="A0A061BIB7"/>
<name>A0A061BIB7_CYBFA</name>
<evidence type="ECO:0000256" key="2">
    <source>
        <dbReference type="ARBA" id="ARBA00022801"/>
    </source>
</evidence>
<keyword evidence="2" id="KW-0378">Hydrolase</keyword>
<dbReference type="GO" id="GO:0035312">
    <property type="term" value="F:5'-3' DNA exonuclease activity"/>
    <property type="evidence" value="ECO:0007669"/>
    <property type="project" value="TreeGrafter"/>
</dbReference>